<dbReference type="InterPro" id="IPR029044">
    <property type="entry name" value="Nucleotide-diphossugar_trans"/>
</dbReference>
<dbReference type="Proteomes" id="UP000799421">
    <property type="component" value="Unassembled WGS sequence"/>
</dbReference>
<evidence type="ECO:0000256" key="6">
    <source>
        <dbReference type="ARBA" id="ARBA00044144"/>
    </source>
</evidence>
<dbReference type="InterPro" id="IPR044123">
    <property type="entry name" value="W2_eIF2B_epsilon"/>
</dbReference>
<organism evidence="11 12">
    <name type="scientific">Piedraia hortae CBS 480.64</name>
    <dbReference type="NCBI Taxonomy" id="1314780"/>
    <lineage>
        <taxon>Eukaryota</taxon>
        <taxon>Fungi</taxon>
        <taxon>Dikarya</taxon>
        <taxon>Ascomycota</taxon>
        <taxon>Pezizomycotina</taxon>
        <taxon>Dothideomycetes</taxon>
        <taxon>Dothideomycetidae</taxon>
        <taxon>Capnodiales</taxon>
        <taxon>Piedraiaceae</taxon>
        <taxon>Piedraia</taxon>
    </lineage>
</organism>
<dbReference type="Gene3D" id="1.25.40.180">
    <property type="match status" value="1"/>
</dbReference>
<proteinExistence type="inferred from homology"/>
<dbReference type="InterPro" id="IPR056764">
    <property type="entry name" value="LbH_EIF2B3/5"/>
</dbReference>
<comment type="subunit">
    <text evidence="8">Component of the translation initiation factor 2B (eIF2B) complex which is a heterodecamer of two sets of five different subunits: alpha, beta, gamma, delta and epsilon. Subunits alpha, beta and delta comprise a regulatory subcomplex and subunits epsilon and gamma comprise a catalytic subcomplex. Within the complex, the hexameric regulatory complex resides at the center, with the two heterodimeric catalytic subcomplexes bound on opposite sides.</text>
</comment>
<dbReference type="CDD" id="cd11558">
    <property type="entry name" value="W2_eIF2B_epsilon"/>
    <property type="match status" value="1"/>
</dbReference>
<dbReference type="GO" id="GO:0003743">
    <property type="term" value="F:translation initiation factor activity"/>
    <property type="evidence" value="ECO:0007669"/>
    <property type="project" value="TreeGrafter"/>
</dbReference>
<name>A0A6A7C6E7_9PEZI</name>
<protein>
    <recommendedName>
        <fullName evidence="6">Translation initiation factor eIF2B subunit epsilon</fullName>
    </recommendedName>
    <alternativeName>
        <fullName evidence="7">eIF2B GDP-GTP exchange factor subunit epsilon</fullName>
    </alternativeName>
</protein>
<keyword evidence="4" id="KW-0396">Initiation factor</keyword>
<evidence type="ECO:0000256" key="8">
    <source>
        <dbReference type="ARBA" id="ARBA00046432"/>
    </source>
</evidence>
<comment type="subcellular location">
    <subcellularLocation>
        <location evidence="1">Cytoplasm</location>
        <location evidence="1">Cytosol</location>
    </subcellularLocation>
</comment>
<dbReference type="InterPro" id="IPR016024">
    <property type="entry name" value="ARM-type_fold"/>
</dbReference>
<sequence length="651" mass="72613">MAPNKTKKGPATATQDGEEEEFCAVLFADAFDDKAFFPLNFSHPRCLLSLANTPLIEYTLNWLSLLPLSRIYICCNSPQVEAYLTNSSWLSRTSPLSVQIIKTSTVNASVGDYMRDLDQRQLIKSDFLAVYGDLVTNIQPERFETALAKHRARRSKNKNVAMTMLLSSVSVAQMDRMAHCRPFWVTDLETQRILHYDIIIPCKTASLRLPKSAVAEVDTERKSCLLDIGVDICSPEVPARYSDNFDWQDARQNFLREVLRDYDTNRLEIYHEEIKGFATRATTLRAYEAIAKDTLMRWATPFAPDANLLDQTYSLHGPTAVYKEQGVMLARKCNVGTRCAIGKDSSIGEGASVKNCFIERRCVIEKDVEIDGAIVLDDVTIGHGTVMGRAIVGSKAMIGKDCKIDDNVVIAHGAVVKSNTTLQKGTRMAQDGTITMLSPENHEFAFGRPAEFVRPTRKKQSKSKKSGQDQQKGCDKSAGDFHSEASFSIFDSMQKKESADTIQLELTALKLANGADDAQTQNAIASAFSRRVIAIVENGSLTSRQTDINSLFSDYQRLISGCVSLDKAQEQVDMLLAFQRCFVNQTDKAFVLVCNALVRRDLADADGVEAWWNDKQSCSSEGMIHVREQARPMVDFLLAEDSDEEEDRKDD</sequence>
<keyword evidence="3" id="KW-0963">Cytoplasm</keyword>
<evidence type="ECO:0000256" key="7">
    <source>
        <dbReference type="ARBA" id="ARBA00044345"/>
    </source>
</evidence>
<keyword evidence="5" id="KW-0648">Protein biosynthesis</keyword>
<dbReference type="InterPro" id="IPR011004">
    <property type="entry name" value="Trimer_LpxA-like_sf"/>
</dbReference>
<reference evidence="11" key="1">
    <citation type="journal article" date="2020" name="Stud. Mycol.">
        <title>101 Dothideomycetes genomes: a test case for predicting lifestyles and emergence of pathogens.</title>
        <authorList>
            <person name="Haridas S."/>
            <person name="Albert R."/>
            <person name="Binder M."/>
            <person name="Bloem J."/>
            <person name="Labutti K."/>
            <person name="Salamov A."/>
            <person name="Andreopoulos B."/>
            <person name="Baker S."/>
            <person name="Barry K."/>
            <person name="Bills G."/>
            <person name="Bluhm B."/>
            <person name="Cannon C."/>
            <person name="Castanera R."/>
            <person name="Culley D."/>
            <person name="Daum C."/>
            <person name="Ezra D."/>
            <person name="Gonzalez J."/>
            <person name="Henrissat B."/>
            <person name="Kuo A."/>
            <person name="Liang C."/>
            <person name="Lipzen A."/>
            <person name="Lutzoni F."/>
            <person name="Magnuson J."/>
            <person name="Mondo S."/>
            <person name="Nolan M."/>
            <person name="Ohm R."/>
            <person name="Pangilinan J."/>
            <person name="Park H.-J."/>
            <person name="Ramirez L."/>
            <person name="Alfaro M."/>
            <person name="Sun H."/>
            <person name="Tritt A."/>
            <person name="Yoshinaga Y."/>
            <person name="Zwiers L.-H."/>
            <person name="Turgeon B."/>
            <person name="Goodwin S."/>
            <person name="Spatafora J."/>
            <person name="Crous P."/>
            <person name="Grigoriev I."/>
        </authorList>
    </citation>
    <scope>NUCLEOTIDE SEQUENCE</scope>
    <source>
        <strain evidence="11">CBS 480.64</strain>
    </source>
</reference>
<feature type="domain" description="W2" evidence="10">
    <location>
        <begin position="475"/>
        <end position="647"/>
    </location>
</feature>
<evidence type="ECO:0000256" key="5">
    <source>
        <dbReference type="ARBA" id="ARBA00022917"/>
    </source>
</evidence>
<evidence type="ECO:0000256" key="1">
    <source>
        <dbReference type="ARBA" id="ARBA00004514"/>
    </source>
</evidence>
<keyword evidence="12" id="KW-1185">Reference proteome</keyword>
<evidence type="ECO:0000256" key="4">
    <source>
        <dbReference type="ARBA" id="ARBA00022540"/>
    </source>
</evidence>
<dbReference type="SUPFAM" id="SSF53448">
    <property type="entry name" value="Nucleotide-diphospho-sugar transferases"/>
    <property type="match status" value="1"/>
</dbReference>
<dbReference type="GO" id="GO:0005085">
    <property type="term" value="F:guanyl-nucleotide exchange factor activity"/>
    <property type="evidence" value="ECO:0007669"/>
    <property type="project" value="InterPro"/>
</dbReference>
<dbReference type="InterPro" id="IPR003307">
    <property type="entry name" value="W2_domain"/>
</dbReference>
<dbReference type="PANTHER" id="PTHR45887:SF1">
    <property type="entry name" value="TRANSLATION INITIATION FACTOR EIF-2B SUBUNIT EPSILON"/>
    <property type="match status" value="1"/>
</dbReference>
<dbReference type="SUPFAM" id="SSF51161">
    <property type="entry name" value="Trimeric LpxA-like enzymes"/>
    <property type="match status" value="1"/>
</dbReference>
<evidence type="ECO:0000256" key="2">
    <source>
        <dbReference type="ARBA" id="ARBA00007878"/>
    </source>
</evidence>
<evidence type="ECO:0000256" key="3">
    <source>
        <dbReference type="ARBA" id="ARBA00022490"/>
    </source>
</evidence>
<feature type="region of interest" description="Disordered" evidence="9">
    <location>
        <begin position="450"/>
        <end position="479"/>
    </location>
</feature>
<dbReference type="EMBL" id="MU005963">
    <property type="protein sequence ID" value="KAF2862953.1"/>
    <property type="molecule type" value="Genomic_DNA"/>
</dbReference>
<dbReference type="GO" id="GO:0031369">
    <property type="term" value="F:translation initiation factor binding"/>
    <property type="evidence" value="ECO:0007669"/>
    <property type="project" value="InterPro"/>
</dbReference>
<dbReference type="Pfam" id="PF02020">
    <property type="entry name" value="W2"/>
    <property type="match status" value="1"/>
</dbReference>
<dbReference type="PROSITE" id="PS51363">
    <property type="entry name" value="W2"/>
    <property type="match status" value="1"/>
</dbReference>
<dbReference type="GO" id="GO:0005851">
    <property type="term" value="C:eukaryotic translation initiation factor 2B complex"/>
    <property type="evidence" value="ECO:0007669"/>
    <property type="project" value="TreeGrafter"/>
</dbReference>
<gene>
    <name evidence="11" type="ORF">K470DRAFT_255469</name>
</gene>
<feature type="compositionally biased region" description="Basic residues" evidence="9">
    <location>
        <begin position="455"/>
        <end position="465"/>
    </location>
</feature>
<evidence type="ECO:0000313" key="12">
    <source>
        <dbReference type="Proteomes" id="UP000799421"/>
    </source>
</evidence>
<dbReference type="AlphaFoldDB" id="A0A6A7C6E7"/>
<comment type="similarity">
    <text evidence="2">Belongs to the eIF-2B gamma/epsilon subunits family.</text>
</comment>
<dbReference type="OrthoDB" id="424572at2759"/>
<evidence type="ECO:0000259" key="10">
    <source>
        <dbReference type="PROSITE" id="PS51363"/>
    </source>
</evidence>
<evidence type="ECO:0000313" key="11">
    <source>
        <dbReference type="EMBL" id="KAF2862953.1"/>
    </source>
</evidence>
<dbReference type="Gene3D" id="3.90.550.10">
    <property type="entry name" value="Spore Coat Polysaccharide Biosynthesis Protein SpsA, Chain A"/>
    <property type="match status" value="1"/>
</dbReference>
<dbReference type="InterPro" id="IPR051956">
    <property type="entry name" value="eIF2B_epsilon"/>
</dbReference>
<evidence type="ECO:0000256" key="9">
    <source>
        <dbReference type="SAM" id="MobiDB-lite"/>
    </source>
</evidence>
<dbReference type="PANTHER" id="PTHR45887">
    <property type="entry name" value="TRANSLATION INITIATION FACTOR EIF-2B SUBUNIT EPSILON"/>
    <property type="match status" value="1"/>
</dbReference>
<dbReference type="Pfam" id="PF25084">
    <property type="entry name" value="LbH_EIF2B"/>
    <property type="match status" value="1"/>
</dbReference>
<dbReference type="SUPFAM" id="SSF48371">
    <property type="entry name" value="ARM repeat"/>
    <property type="match status" value="1"/>
</dbReference>
<dbReference type="Gene3D" id="2.160.10.10">
    <property type="entry name" value="Hexapeptide repeat proteins"/>
    <property type="match status" value="1"/>
</dbReference>
<accession>A0A6A7C6E7</accession>